<proteinExistence type="predicted"/>
<evidence type="ECO:0000313" key="2">
    <source>
        <dbReference type="EMBL" id="GGN63747.1"/>
    </source>
</evidence>
<name>A0A918D427_9BACI</name>
<reference evidence="2" key="1">
    <citation type="journal article" date="2014" name="Int. J. Syst. Evol. Microbiol.">
        <title>Complete genome sequence of Corynebacterium casei LMG S-19264T (=DSM 44701T), isolated from a smear-ripened cheese.</title>
        <authorList>
            <consortium name="US DOE Joint Genome Institute (JGI-PGF)"/>
            <person name="Walter F."/>
            <person name="Albersmeier A."/>
            <person name="Kalinowski J."/>
            <person name="Ruckert C."/>
        </authorList>
    </citation>
    <scope>NUCLEOTIDE SEQUENCE</scope>
    <source>
        <strain evidence="2">JCM 17251</strain>
    </source>
</reference>
<dbReference type="EMBL" id="BMOS01000028">
    <property type="protein sequence ID" value="GGN63747.1"/>
    <property type="molecule type" value="Genomic_DNA"/>
</dbReference>
<protein>
    <submittedName>
        <fullName evidence="2">Uncharacterized protein</fullName>
    </submittedName>
</protein>
<dbReference type="AlphaFoldDB" id="A0A918D427"/>
<gene>
    <name evidence="2" type="ORF">GCM10007971_30920</name>
</gene>
<reference evidence="2" key="2">
    <citation type="submission" date="2020-09" db="EMBL/GenBank/DDBJ databases">
        <authorList>
            <person name="Sun Q."/>
            <person name="Ohkuma M."/>
        </authorList>
    </citation>
    <scope>NUCLEOTIDE SEQUENCE</scope>
    <source>
        <strain evidence="2">JCM 17251</strain>
    </source>
</reference>
<keyword evidence="3" id="KW-1185">Reference proteome</keyword>
<accession>A0A918D427</accession>
<dbReference type="Proteomes" id="UP000624041">
    <property type="component" value="Unassembled WGS sequence"/>
</dbReference>
<keyword evidence="1" id="KW-0175">Coiled coil</keyword>
<organism evidence="2 3">
    <name type="scientific">Oceanobacillus indicireducens</name>
    <dbReference type="NCBI Taxonomy" id="1004261"/>
    <lineage>
        <taxon>Bacteria</taxon>
        <taxon>Bacillati</taxon>
        <taxon>Bacillota</taxon>
        <taxon>Bacilli</taxon>
        <taxon>Bacillales</taxon>
        <taxon>Bacillaceae</taxon>
        <taxon>Oceanobacillus</taxon>
    </lineage>
</organism>
<evidence type="ECO:0000313" key="3">
    <source>
        <dbReference type="Proteomes" id="UP000624041"/>
    </source>
</evidence>
<sequence length="260" mass="28317">MKSFLKSFKGKIISIGLAVVVVWSAGAVFASSHAGEQLRAWYNGLFNQSVAEVEADTEAYMESRLPGLQAEYDQLKAQAGIDIDLSRELATGETLEEIIRAKLEHIGEIDAEQQEILAGIGLEFYNVFLDGYLEIQGNANDALNFATDDLTAFTADSGNAAIKQLAADIHQAKDAAVAELEEAIRQAQETLAAEVSKNQEITTRNLINQVDWAIRDLRESVTEVVTTLVTNQQELITVTAQQLGEEAKTALDDVVSSINE</sequence>
<feature type="coiled-coil region" evidence="1">
    <location>
        <begin position="170"/>
        <end position="197"/>
    </location>
</feature>
<comment type="caution">
    <text evidence="2">The sequence shown here is derived from an EMBL/GenBank/DDBJ whole genome shotgun (WGS) entry which is preliminary data.</text>
</comment>
<dbReference type="RefSeq" id="WP_156855708.1">
    <property type="nucleotide sequence ID" value="NZ_BMOS01000028.1"/>
</dbReference>
<evidence type="ECO:0000256" key="1">
    <source>
        <dbReference type="SAM" id="Coils"/>
    </source>
</evidence>